<dbReference type="InterPro" id="IPR050980">
    <property type="entry name" value="2C_sensor_his_kinase"/>
</dbReference>
<keyword evidence="6" id="KW-0902">Two-component regulatory system</keyword>
<keyword evidence="8" id="KW-1133">Transmembrane helix</keyword>
<evidence type="ECO:0000256" key="5">
    <source>
        <dbReference type="ARBA" id="ARBA00022777"/>
    </source>
</evidence>
<dbReference type="GO" id="GO:0000160">
    <property type="term" value="P:phosphorelay signal transduction system"/>
    <property type="evidence" value="ECO:0007669"/>
    <property type="project" value="UniProtKB-KW"/>
</dbReference>
<keyword evidence="8" id="KW-0472">Membrane</keyword>
<evidence type="ECO:0000256" key="3">
    <source>
        <dbReference type="ARBA" id="ARBA00022553"/>
    </source>
</evidence>
<dbReference type="InterPro" id="IPR003594">
    <property type="entry name" value="HATPase_dom"/>
</dbReference>
<evidence type="ECO:0000256" key="7">
    <source>
        <dbReference type="SAM" id="MobiDB-lite"/>
    </source>
</evidence>
<reference evidence="11" key="1">
    <citation type="submission" date="2021-01" db="EMBL/GenBank/DDBJ databases">
        <title>Whole genome shotgun sequence of Actinoplanes ferrugineus NBRC 15555.</title>
        <authorList>
            <person name="Komaki H."/>
            <person name="Tamura T."/>
        </authorList>
    </citation>
    <scope>NUCLEOTIDE SEQUENCE</scope>
    <source>
        <strain evidence="11">NBRC 15555</strain>
    </source>
</reference>
<dbReference type="InterPro" id="IPR013587">
    <property type="entry name" value="Nitrate/nitrite_sensing"/>
</dbReference>
<sequence length="789" mass="84852">MLLVTLPVALVLALTAFTAVTSLSATAQTGVARQLVDVGVTGSRLSEQLQRERAAAALVFAQASSPEAIEAYRQQGEVTDRARASFVAAEVGLDTSTGPATVLRRLDTQLAALPLLREQVRSGRDATQSLVVFRYGALISGLLGFGQALSQTDVDSSTADRFRAVSTLARSIEALGVLQVTVVPALSAGEMTPAAQQQVIAADAAFTDSQESFRQLAPPVWQALLTSQPGGKQILAGERLQGVVVQTDASQPLDLGVRPAGWVNAMNARMQQLHQLEDQLLGEELAAVTRERDRQRRDTLVLGILVLTCLVTVAVIGWWVTRSMTAPLVRAAGEATGVALSRLPTMERRLNERGVSRQELDEAIEVAARPLPVPGHDEIGVVIAAFNDVLAIAARIAAGQAQYREIVAEAFKTQAYEQQRRIDAITASLDVQEKSEEDSQRLQRLFQLDQQVTTLLRSIGTLQLFAGGRVGRPRQEPVRLTDVVTAAVGRVEGYERVEHAKVELEVMVSGDLVDELIHLLAELLHNALRYSAKNRPVEVTARPKQDRLYLEIRDYGLGLNAEQQQDMQHRIENFTLDEFTARHYGLATVGLIATRRDITVRLNSLAKDGTSVEIAVPSPLFWRQPVALPPPPPPSPPPAAPRAVMSRPEVTMQLPAVSPRTRMPTAVDAATPSQGLAVAEGPQPDWPMPRTAAPIYDTVAAGHPLFNPGASADQVFSRPVTVEFLPAKPPPPRQAATTAGGLPVRVPGRTAYDPPPASAVIPQQRDPEAAVAQWSSFGAGSADAFAVPK</sequence>
<dbReference type="SUPFAM" id="SSF55874">
    <property type="entry name" value="ATPase domain of HSP90 chaperone/DNA topoisomerase II/histidine kinase"/>
    <property type="match status" value="1"/>
</dbReference>
<feature type="transmembrane region" description="Helical" evidence="8">
    <location>
        <begin position="300"/>
        <end position="320"/>
    </location>
</feature>
<gene>
    <name evidence="11" type="ORF">Afe05nite_60510</name>
</gene>
<evidence type="ECO:0000256" key="4">
    <source>
        <dbReference type="ARBA" id="ARBA00022679"/>
    </source>
</evidence>
<dbReference type="InterPro" id="IPR005467">
    <property type="entry name" value="His_kinase_dom"/>
</dbReference>
<dbReference type="Proteomes" id="UP000598174">
    <property type="component" value="Unassembled WGS sequence"/>
</dbReference>
<dbReference type="EC" id="2.7.13.3" evidence="2"/>
<keyword evidence="4" id="KW-0808">Transferase</keyword>
<evidence type="ECO:0000313" key="11">
    <source>
        <dbReference type="EMBL" id="GIE14211.1"/>
    </source>
</evidence>
<keyword evidence="5" id="KW-0418">Kinase</keyword>
<dbReference type="EMBL" id="BOMM01000052">
    <property type="protein sequence ID" value="GIE14211.1"/>
    <property type="molecule type" value="Genomic_DNA"/>
</dbReference>
<dbReference type="Pfam" id="PF08376">
    <property type="entry name" value="NIT"/>
    <property type="match status" value="1"/>
</dbReference>
<dbReference type="PANTHER" id="PTHR44936:SF9">
    <property type="entry name" value="SENSOR PROTEIN CREC"/>
    <property type="match status" value="1"/>
</dbReference>
<evidence type="ECO:0000313" key="12">
    <source>
        <dbReference type="Proteomes" id="UP000598174"/>
    </source>
</evidence>
<dbReference type="PANTHER" id="PTHR44936">
    <property type="entry name" value="SENSOR PROTEIN CREC"/>
    <property type="match status" value="1"/>
</dbReference>
<dbReference type="InterPro" id="IPR036890">
    <property type="entry name" value="HATPase_C_sf"/>
</dbReference>
<dbReference type="Pfam" id="PF02518">
    <property type="entry name" value="HATPase_c"/>
    <property type="match status" value="1"/>
</dbReference>
<organism evidence="11 12">
    <name type="scientific">Paractinoplanes ferrugineus</name>
    <dbReference type="NCBI Taxonomy" id="113564"/>
    <lineage>
        <taxon>Bacteria</taxon>
        <taxon>Bacillati</taxon>
        <taxon>Actinomycetota</taxon>
        <taxon>Actinomycetes</taxon>
        <taxon>Micromonosporales</taxon>
        <taxon>Micromonosporaceae</taxon>
        <taxon>Paractinoplanes</taxon>
    </lineage>
</organism>
<feature type="region of interest" description="Disordered" evidence="7">
    <location>
        <begin position="728"/>
        <end position="767"/>
    </location>
</feature>
<evidence type="ECO:0000256" key="2">
    <source>
        <dbReference type="ARBA" id="ARBA00012438"/>
    </source>
</evidence>
<dbReference type="SMART" id="SM00387">
    <property type="entry name" value="HATPase_c"/>
    <property type="match status" value="1"/>
</dbReference>
<dbReference type="PROSITE" id="PS50109">
    <property type="entry name" value="HIS_KIN"/>
    <property type="match status" value="1"/>
</dbReference>
<keyword evidence="3" id="KW-0597">Phosphoprotein</keyword>
<accession>A0A919JBQ0</accession>
<comment type="caution">
    <text evidence="11">The sequence shown here is derived from an EMBL/GenBank/DDBJ whole genome shotgun (WGS) entry which is preliminary data.</text>
</comment>
<feature type="domain" description="Histidine kinase" evidence="10">
    <location>
        <begin position="514"/>
        <end position="620"/>
    </location>
</feature>
<feature type="chain" id="PRO_5037412506" description="histidine kinase" evidence="9">
    <location>
        <begin position="28"/>
        <end position="789"/>
    </location>
</feature>
<dbReference type="Gene3D" id="3.30.565.10">
    <property type="entry name" value="Histidine kinase-like ATPase, C-terminal domain"/>
    <property type="match status" value="1"/>
</dbReference>
<dbReference type="RefSeq" id="WP_203820623.1">
    <property type="nucleotide sequence ID" value="NZ_BAAABP010000015.1"/>
</dbReference>
<evidence type="ECO:0000256" key="6">
    <source>
        <dbReference type="ARBA" id="ARBA00023012"/>
    </source>
</evidence>
<evidence type="ECO:0000259" key="10">
    <source>
        <dbReference type="PROSITE" id="PS50109"/>
    </source>
</evidence>
<name>A0A919JBQ0_9ACTN</name>
<keyword evidence="8" id="KW-0812">Transmembrane</keyword>
<dbReference type="AlphaFoldDB" id="A0A919JBQ0"/>
<dbReference type="Gene3D" id="6.10.340.10">
    <property type="match status" value="1"/>
</dbReference>
<protein>
    <recommendedName>
        <fullName evidence="2">histidine kinase</fullName>
        <ecNumber evidence="2">2.7.13.3</ecNumber>
    </recommendedName>
</protein>
<evidence type="ECO:0000256" key="1">
    <source>
        <dbReference type="ARBA" id="ARBA00000085"/>
    </source>
</evidence>
<feature type="signal peptide" evidence="9">
    <location>
        <begin position="1"/>
        <end position="27"/>
    </location>
</feature>
<keyword evidence="12" id="KW-1185">Reference proteome</keyword>
<dbReference type="GO" id="GO:0004673">
    <property type="term" value="F:protein histidine kinase activity"/>
    <property type="evidence" value="ECO:0007669"/>
    <property type="project" value="UniProtKB-EC"/>
</dbReference>
<keyword evidence="9" id="KW-0732">Signal</keyword>
<comment type="catalytic activity">
    <reaction evidence="1">
        <text>ATP + protein L-histidine = ADP + protein N-phospho-L-histidine.</text>
        <dbReference type="EC" id="2.7.13.3"/>
    </reaction>
</comment>
<proteinExistence type="predicted"/>
<evidence type="ECO:0000256" key="9">
    <source>
        <dbReference type="SAM" id="SignalP"/>
    </source>
</evidence>
<dbReference type="CDD" id="cd00075">
    <property type="entry name" value="HATPase"/>
    <property type="match status" value="1"/>
</dbReference>
<evidence type="ECO:0000256" key="8">
    <source>
        <dbReference type="SAM" id="Phobius"/>
    </source>
</evidence>